<evidence type="ECO:0000256" key="1">
    <source>
        <dbReference type="SAM" id="Phobius"/>
    </source>
</evidence>
<feature type="transmembrane region" description="Helical" evidence="1">
    <location>
        <begin position="235"/>
        <end position="253"/>
    </location>
</feature>
<dbReference type="EMBL" id="MN739158">
    <property type="protein sequence ID" value="QHS91304.1"/>
    <property type="molecule type" value="Genomic_DNA"/>
</dbReference>
<feature type="domain" description="EamA" evidence="2">
    <location>
        <begin position="9"/>
        <end position="134"/>
    </location>
</feature>
<keyword evidence="1" id="KW-1133">Transmembrane helix</keyword>
<accession>A0A6C0BHV7</accession>
<dbReference type="InterPro" id="IPR000620">
    <property type="entry name" value="EamA_dom"/>
</dbReference>
<keyword evidence="1" id="KW-0472">Membrane</keyword>
<feature type="domain" description="EamA" evidence="2">
    <location>
        <begin position="148"/>
        <end position="278"/>
    </location>
</feature>
<feature type="transmembrane region" description="Helical" evidence="1">
    <location>
        <begin position="6"/>
        <end position="22"/>
    </location>
</feature>
<organism evidence="3">
    <name type="scientific">viral metagenome</name>
    <dbReference type="NCBI Taxonomy" id="1070528"/>
    <lineage>
        <taxon>unclassified sequences</taxon>
        <taxon>metagenomes</taxon>
        <taxon>organismal metagenomes</taxon>
    </lineage>
</organism>
<feature type="transmembrane region" description="Helical" evidence="1">
    <location>
        <begin position="91"/>
        <end position="111"/>
    </location>
</feature>
<dbReference type="Gene3D" id="1.10.3730.20">
    <property type="match status" value="1"/>
</dbReference>
<evidence type="ECO:0000259" key="2">
    <source>
        <dbReference type="Pfam" id="PF00892"/>
    </source>
</evidence>
<dbReference type="GO" id="GO:0016020">
    <property type="term" value="C:membrane"/>
    <property type="evidence" value="ECO:0007669"/>
    <property type="project" value="InterPro"/>
</dbReference>
<dbReference type="InterPro" id="IPR037185">
    <property type="entry name" value="EmrE-like"/>
</dbReference>
<proteinExistence type="predicted"/>
<feature type="transmembrane region" description="Helical" evidence="1">
    <location>
        <begin position="34"/>
        <end position="52"/>
    </location>
</feature>
<feature type="transmembrane region" description="Helical" evidence="1">
    <location>
        <begin position="117"/>
        <end position="134"/>
    </location>
</feature>
<feature type="transmembrane region" description="Helical" evidence="1">
    <location>
        <begin position="146"/>
        <end position="167"/>
    </location>
</feature>
<keyword evidence="1" id="KW-0812">Transmembrane</keyword>
<dbReference type="PANTHER" id="PTHR22911:SF137">
    <property type="entry name" value="SOLUTE CARRIER FAMILY 35 MEMBER G2-RELATED"/>
    <property type="match status" value="1"/>
</dbReference>
<feature type="transmembrane region" description="Helical" evidence="1">
    <location>
        <begin position="179"/>
        <end position="196"/>
    </location>
</feature>
<feature type="transmembrane region" description="Helical" evidence="1">
    <location>
        <begin position="265"/>
        <end position="282"/>
    </location>
</feature>
<reference evidence="3" key="1">
    <citation type="journal article" date="2020" name="Nature">
        <title>Giant virus diversity and host interactions through global metagenomics.</title>
        <authorList>
            <person name="Schulz F."/>
            <person name="Roux S."/>
            <person name="Paez-Espino D."/>
            <person name="Jungbluth S."/>
            <person name="Walsh D.A."/>
            <person name="Denef V.J."/>
            <person name="McMahon K.D."/>
            <person name="Konstantinidis K.T."/>
            <person name="Eloe-Fadrosh E.A."/>
            <person name="Kyrpides N.C."/>
            <person name="Woyke T."/>
        </authorList>
    </citation>
    <scope>NUCLEOTIDE SEQUENCE</scope>
    <source>
        <strain evidence="3">GVMAG-M-3300013004-44</strain>
    </source>
</reference>
<sequence>MNISPTLSVVYSELVLSLYPILIKVVNTNLYTQILARFLVFPLLAIIGGTWYKHTLWGNTSEMAIGILMNLVNMVHVGVSYVAFKELPAGTAISLFYMYPIFNVIAGALLFGESISFLSVLFIVVAFVGTYLIATSHEEKKTDETYHSGVIMGILAAVTETLIFIYVRSQAQTSPFYTVTHLYPFGFLALMVYGLFHTNIVDTSSVHWAQLIGFNALLGFTGYIARFYGMSNVPTIVFSLLSFIGVMGGYLWGMLFTNDKPTMKAIIGGGCIAGAIAAMRYFEIA</sequence>
<name>A0A6C0BHV7_9ZZZZ</name>
<feature type="transmembrane region" description="Helical" evidence="1">
    <location>
        <begin position="64"/>
        <end position="84"/>
    </location>
</feature>
<feature type="transmembrane region" description="Helical" evidence="1">
    <location>
        <begin position="208"/>
        <end position="229"/>
    </location>
</feature>
<dbReference type="AlphaFoldDB" id="A0A6C0BHV7"/>
<evidence type="ECO:0000313" key="3">
    <source>
        <dbReference type="EMBL" id="QHS91304.1"/>
    </source>
</evidence>
<dbReference type="Pfam" id="PF00892">
    <property type="entry name" value="EamA"/>
    <property type="match status" value="2"/>
</dbReference>
<dbReference type="SUPFAM" id="SSF103481">
    <property type="entry name" value="Multidrug resistance efflux transporter EmrE"/>
    <property type="match status" value="2"/>
</dbReference>
<dbReference type="PANTHER" id="PTHR22911">
    <property type="entry name" value="ACYL-MALONYL CONDENSING ENZYME-RELATED"/>
    <property type="match status" value="1"/>
</dbReference>
<protein>
    <recommendedName>
        <fullName evidence="2">EamA domain-containing protein</fullName>
    </recommendedName>
</protein>